<accession>A0ABY7TBZ4</accession>
<dbReference type="RefSeq" id="WP_273632333.1">
    <property type="nucleotide sequence ID" value="NZ_CP117167.1"/>
</dbReference>
<comment type="similarity">
    <text evidence="1">Belongs to the bacterial solute-binding protein ModA family.</text>
</comment>
<evidence type="ECO:0000256" key="1">
    <source>
        <dbReference type="ARBA" id="ARBA00009175"/>
    </source>
</evidence>
<proteinExistence type="inferred from homology"/>
<dbReference type="InterPro" id="IPR050682">
    <property type="entry name" value="ModA/WtpA"/>
</dbReference>
<dbReference type="CDD" id="cd13539">
    <property type="entry name" value="PBP2_AvModA"/>
    <property type="match status" value="1"/>
</dbReference>
<protein>
    <submittedName>
        <fullName evidence="5">Molybdate ABC transporter substrate-binding protein</fullName>
    </submittedName>
</protein>
<sequence length="251" mass="27749">MPRIKILLLITCLFVSLSTYAQPHKLRIAVAANAQYVAKKLAEEFKKETNVDADLIVGASGKLTTQIEQGAPFDVFLSADMKYPQELADKTLTLDQPRIYAYGQLIMWTLNKDAKLSQPSDLTQPVFHKIAVANPSLAPYGEATMQALGKLKLAEQLKDKIVYGESIAQVNQYLLSGATEVAFTAKSIVLDPEQKDKGKWVAVNEKLYQPIAQGVVILKASSGENLKEAQKFYTFLFGSKAKKILKAYGYK</sequence>
<dbReference type="PIRSF" id="PIRSF004846">
    <property type="entry name" value="ModA"/>
    <property type="match status" value="1"/>
</dbReference>
<dbReference type="Pfam" id="PF13531">
    <property type="entry name" value="SBP_bac_11"/>
    <property type="match status" value="1"/>
</dbReference>
<keyword evidence="3 4" id="KW-0732">Signal</keyword>
<gene>
    <name evidence="5" type="primary">modA</name>
    <name evidence="5" type="ORF">PQO05_08795</name>
</gene>
<dbReference type="Proteomes" id="UP001216139">
    <property type="component" value="Chromosome"/>
</dbReference>
<reference evidence="5 6" key="1">
    <citation type="submission" date="2023-02" db="EMBL/GenBank/DDBJ databases">
        <title>Genome sequence of Mucilaginibacter jinjuensis strain KACC 16571.</title>
        <authorList>
            <person name="Kim S."/>
            <person name="Heo J."/>
            <person name="Kwon S.-W."/>
        </authorList>
    </citation>
    <scope>NUCLEOTIDE SEQUENCE [LARGE SCALE GENOMIC DNA]</scope>
    <source>
        <strain evidence="5 6">KACC 16571</strain>
    </source>
</reference>
<dbReference type="InterPro" id="IPR005950">
    <property type="entry name" value="ModA"/>
</dbReference>
<feature type="chain" id="PRO_5045701400" evidence="4">
    <location>
        <begin position="22"/>
        <end position="251"/>
    </location>
</feature>
<dbReference type="SUPFAM" id="SSF53850">
    <property type="entry name" value="Periplasmic binding protein-like II"/>
    <property type="match status" value="1"/>
</dbReference>
<dbReference type="EMBL" id="CP117167">
    <property type="protein sequence ID" value="WCT14030.1"/>
    <property type="molecule type" value="Genomic_DNA"/>
</dbReference>
<dbReference type="NCBIfam" id="TIGR01256">
    <property type="entry name" value="modA"/>
    <property type="match status" value="1"/>
</dbReference>
<name>A0ABY7TBZ4_9SPHI</name>
<keyword evidence="6" id="KW-1185">Reference proteome</keyword>
<evidence type="ECO:0000256" key="4">
    <source>
        <dbReference type="SAM" id="SignalP"/>
    </source>
</evidence>
<dbReference type="PANTHER" id="PTHR30632">
    <property type="entry name" value="MOLYBDATE-BINDING PERIPLASMIC PROTEIN"/>
    <property type="match status" value="1"/>
</dbReference>
<evidence type="ECO:0000256" key="3">
    <source>
        <dbReference type="ARBA" id="ARBA00022729"/>
    </source>
</evidence>
<evidence type="ECO:0000313" key="6">
    <source>
        <dbReference type="Proteomes" id="UP001216139"/>
    </source>
</evidence>
<keyword evidence="2" id="KW-0479">Metal-binding</keyword>
<evidence type="ECO:0000256" key="2">
    <source>
        <dbReference type="ARBA" id="ARBA00022723"/>
    </source>
</evidence>
<dbReference type="InterPro" id="IPR044084">
    <property type="entry name" value="AvModA-like_subst-bd"/>
</dbReference>
<evidence type="ECO:0000313" key="5">
    <source>
        <dbReference type="EMBL" id="WCT14030.1"/>
    </source>
</evidence>
<dbReference type="Gene3D" id="3.40.190.10">
    <property type="entry name" value="Periplasmic binding protein-like II"/>
    <property type="match status" value="2"/>
</dbReference>
<organism evidence="5 6">
    <name type="scientific">Mucilaginibacter jinjuensis</name>
    <dbReference type="NCBI Taxonomy" id="1176721"/>
    <lineage>
        <taxon>Bacteria</taxon>
        <taxon>Pseudomonadati</taxon>
        <taxon>Bacteroidota</taxon>
        <taxon>Sphingobacteriia</taxon>
        <taxon>Sphingobacteriales</taxon>
        <taxon>Sphingobacteriaceae</taxon>
        <taxon>Mucilaginibacter</taxon>
    </lineage>
</organism>
<dbReference type="PANTHER" id="PTHR30632:SF14">
    <property type="entry name" value="TUNGSTATE_MOLYBDATE_CHROMATE-BINDING PROTEIN MODA"/>
    <property type="match status" value="1"/>
</dbReference>
<feature type="signal peptide" evidence="4">
    <location>
        <begin position="1"/>
        <end position="21"/>
    </location>
</feature>